<dbReference type="GO" id="GO:0006406">
    <property type="term" value="P:mRNA export from nucleus"/>
    <property type="evidence" value="ECO:0007669"/>
    <property type="project" value="TreeGrafter"/>
</dbReference>
<dbReference type="STRING" id="41875.K8EHU2"/>
<dbReference type="PANTHER" id="PTHR18898:SF2">
    <property type="entry name" value="NUCLEOPROTEIN TPR"/>
    <property type="match status" value="1"/>
</dbReference>
<feature type="compositionally biased region" description="Basic and acidic residues" evidence="5">
    <location>
        <begin position="1854"/>
        <end position="1869"/>
    </location>
</feature>
<evidence type="ECO:0000259" key="7">
    <source>
        <dbReference type="Pfam" id="PF25785"/>
    </source>
</evidence>
<feature type="compositionally biased region" description="Basic and acidic residues" evidence="5">
    <location>
        <begin position="1793"/>
        <end position="1802"/>
    </location>
</feature>
<feature type="compositionally biased region" description="Acidic residues" evidence="5">
    <location>
        <begin position="1888"/>
        <end position="1899"/>
    </location>
</feature>
<dbReference type="InterPro" id="IPR057974">
    <property type="entry name" value="NUA/TPR/MLP1-2-like_dom"/>
</dbReference>
<dbReference type="Proteomes" id="UP000198341">
    <property type="component" value="Chromosome 8"/>
</dbReference>
<dbReference type="KEGG" id="bpg:Bathy08g02450"/>
<dbReference type="InterPro" id="IPR057577">
    <property type="entry name" value="Nucleoprot-TPR/MLP1_dom"/>
</dbReference>
<feature type="compositionally biased region" description="Low complexity" evidence="5">
    <location>
        <begin position="1708"/>
        <end position="1766"/>
    </location>
</feature>
<evidence type="ECO:0000256" key="2">
    <source>
        <dbReference type="ARBA" id="ARBA00023054"/>
    </source>
</evidence>
<feature type="compositionally biased region" description="Low complexity" evidence="5">
    <location>
        <begin position="1913"/>
        <end position="1923"/>
    </location>
</feature>
<keyword evidence="2 4" id="KW-0175">Coiled coil</keyword>
<feature type="compositionally biased region" description="Low complexity" evidence="5">
    <location>
        <begin position="1476"/>
        <end position="1495"/>
    </location>
</feature>
<evidence type="ECO:0000313" key="9">
    <source>
        <dbReference type="Proteomes" id="UP000198341"/>
    </source>
</evidence>
<feature type="compositionally biased region" description="Low complexity" evidence="5">
    <location>
        <begin position="1651"/>
        <end position="1667"/>
    </location>
</feature>
<dbReference type="GO" id="GO:0005643">
    <property type="term" value="C:nuclear pore"/>
    <property type="evidence" value="ECO:0007669"/>
    <property type="project" value="TreeGrafter"/>
</dbReference>
<evidence type="ECO:0000256" key="4">
    <source>
        <dbReference type="SAM" id="Coils"/>
    </source>
</evidence>
<dbReference type="Pfam" id="PF25785">
    <property type="entry name" value="TPR"/>
    <property type="match status" value="1"/>
</dbReference>
<dbReference type="Pfam" id="PF25481">
    <property type="entry name" value="Nucleoprot-TPR"/>
    <property type="match status" value="1"/>
</dbReference>
<feature type="region of interest" description="Disordered" evidence="5">
    <location>
        <begin position="1439"/>
        <end position="1543"/>
    </location>
</feature>
<feature type="compositionally biased region" description="Polar residues" evidence="5">
    <location>
        <begin position="1682"/>
        <end position="1693"/>
    </location>
</feature>
<organism evidence="8 9">
    <name type="scientific">Bathycoccus prasinos</name>
    <dbReference type="NCBI Taxonomy" id="41875"/>
    <lineage>
        <taxon>Eukaryota</taxon>
        <taxon>Viridiplantae</taxon>
        <taxon>Chlorophyta</taxon>
        <taxon>Mamiellophyceae</taxon>
        <taxon>Mamiellales</taxon>
        <taxon>Bathycoccaceae</taxon>
        <taxon>Bathycoccus</taxon>
    </lineage>
</organism>
<feature type="compositionally biased region" description="Gly residues" evidence="5">
    <location>
        <begin position="1928"/>
        <end position="1944"/>
    </location>
</feature>
<dbReference type="PANTHER" id="PTHR18898">
    <property type="entry name" value="NUCLEOPROTEIN TPR-RELATED"/>
    <property type="match status" value="1"/>
</dbReference>
<evidence type="ECO:0000256" key="3">
    <source>
        <dbReference type="ARBA" id="ARBA00023242"/>
    </source>
</evidence>
<feature type="coiled-coil region" evidence="4">
    <location>
        <begin position="489"/>
        <end position="549"/>
    </location>
</feature>
<feature type="region of interest" description="Disordered" evidence="5">
    <location>
        <begin position="41"/>
        <end position="63"/>
    </location>
</feature>
<feature type="compositionally biased region" description="Low complexity" evidence="5">
    <location>
        <begin position="1503"/>
        <end position="1512"/>
    </location>
</feature>
<feature type="coiled-coil region" evidence="4">
    <location>
        <begin position="223"/>
        <end position="310"/>
    </location>
</feature>
<dbReference type="eggNOG" id="KOG4674">
    <property type="taxonomic scope" value="Eukaryota"/>
</dbReference>
<accession>K8EHU2</accession>
<feature type="coiled-coil region" evidence="4">
    <location>
        <begin position="382"/>
        <end position="430"/>
    </location>
</feature>
<feature type="compositionally biased region" description="Basic and acidic residues" evidence="5">
    <location>
        <begin position="1564"/>
        <end position="1576"/>
    </location>
</feature>
<feature type="domain" description="Nucleoprotein TPR/MPL1" evidence="6">
    <location>
        <begin position="132"/>
        <end position="199"/>
    </location>
</feature>
<feature type="region of interest" description="Disordered" evidence="5">
    <location>
        <begin position="1309"/>
        <end position="1329"/>
    </location>
</feature>
<reference evidence="8 9" key="1">
    <citation type="submission" date="2011-10" db="EMBL/GenBank/DDBJ databases">
        <authorList>
            <person name="Genoscope - CEA"/>
        </authorList>
    </citation>
    <scope>NUCLEOTIDE SEQUENCE [LARGE SCALE GENOMIC DNA]</scope>
    <source>
        <strain evidence="8 9">RCC 1105</strain>
    </source>
</reference>
<feature type="compositionally biased region" description="Low complexity" evidence="5">
    <location>
        <begin position="1280"/>
        <end position="1289"/>
    </location>
</feature>
<feature type="region of interest" description="Disordered" evidence="5">
    <location>
        <begin position="1555"/>
        <end position="1609"/>
    </location>
</feature>
<evidence type="ECO:0000256" key="1">
    <source>
        <dbReference type="ARBA" id="ARBA00004123"/>
    </source>
</evidence>
<feature type="compositionally biased region" description="Low complexity" evidence="5">
    <location>
        <begin position="1520"/>
        <end position="1543"/>
    </location>
</feature>
<protein>
    <recommendedName>
        <fullName evidence="10">Nucleoprotein TPR/MLP1 domain-containing protein</fullName>
    </recommendedName>
</protein>
<feature type="region of interest" description="Disordered" evidence="5">
    <location>
        <begin position="998"/>
        <end position="1024"/>
    </location>
</feature>
<feature type="region of interest" description="Disordered" evidence="5">
    <location>
        <begin position="1273"/>
        <end position="1293"/>
    </location>
</feature>
<dbReference type="RefSeq" id="XP_007511480.1">
    <property type="nucleotide sequence ID" value="XM_007511418.1"/>
</dbReference>
<feature type="compositionally biased region" description="Basic and acidic residues" evidence="5">
    <location>
        <begin position="1588"/>
        <end position="1598"/>
    </location>
</feature>
<gene>
    <name evidence="8" type="ORF">Bathy08g02450</name>
</gene>
<feature type="coiled-coil region" evidence="4">
    <location>
        <begin position="612"/>
        <end position="808"/>
    </location>
</feature>
<evidence type="ECO:0000256" key="5">
    <source>
        <dbReference type="SAM" id="MobiDB-lite"/>
    </source>
</evidence>
<keyword evidence="3" id="KW-0539">Nucleus</keyword>
<dbReference type="EMBL" id="FO082271">
    <property type="protein sequence ID" value="CCO17601.1"/>
    <property type="molecule type" value="Genomic_DNA"/>
</dbReference>
<evidence type="ECO:0008006" key="10">
    <source>
        <dbReference type="Google" id="ProtNLM"/>
    </source>
</evidence>
<dbReference type="GeneID" id="19014224"/>
<feature type="coiled-coil region" evidence="4">
    <location>
        <begin position="848"/>
        <end position="889"/>
    </location>
</feature>
<comment type="subcellular location">
    <subcellularLocation>
        <location evidence="1">Nucleus</location>
    </subcellularLocation>
</comment>
<feature type="compositionally biased region" description="Basic and acidic residues" evidence="5">
    <location>
        <begin position="1318"/>
        <end position="1329"/>
    </location>
</feature>
<sequence>MEEQQQNLKREIASKSKLLKEREEEIALLTENETQMEREMKRLRTERKREVEENETWKREERKMKAELAQTHVTQRELLDRLEQKNSEIREKSELVETYLRKIEAYAREKSETEQSERDLGQKVKTAESARLRAEKEKSLTEEHNSWLQSELEKKSEELFRARREDAENVAGSRKKIEDLVSEKVRLVKTLATKSEALETVSAKFEKMSNDVVSLKTASARERDSYEAESRAAKRVAELLESKETERLEKIEKLEKVLKETTEAGEEASRARMSEKAVSQKKIEQLKVDLDECMEREKQLKKEVAEYRKTNEWRFTDDEMLSGLSKTAIEQKLTKDGLTLVKTYELFREQENATQVERAKRLDAESKLNDIVAELTAKAPELREMENMHDLALEENERLEIKLAESLMATESLRREVNEMREEHRSRERESHALRSQAADLSRQLALTLNEVHELKGSPAIAVPEPSPASSQQSVSDIITSRLVDFRDIAELQQKNQEMLFVIRELSEKNEHEQVDAKKEYEVKLAELREETEKQLLELKTRRDEQESVVKSIARQRDLYKSLYARATGENVNDAMDVGISPSGGGQMVLASAGASPNVKSGALVLHGGCNQEENNMQIVALSNENQNLQNQLDVVADEVERIKRNARKEIDTMLAKLEEFRERAANDRATAIEAKETVEREKHNADRWMRECEESRKALDDISREKQAVEKTIIDKEQALRNAEIALEAAEAVKESGAMRVAKLEAEKVSIETSEARLSEQLAIVESRAARIEASMDASVSVSSAKLSALERERDRLAEDAKRIREAHGRMEVELHEERERCREQLNVHLMKASDAAREAAEDAQKRNEAVAKVSEAETRAKVAESKAEMLEKTLKKTEDRLRLLNAQAINRGGVGAIATAGGSSLTTTQKMLSQSVDGMTPTDDEAVKKREKMLKDAAEKATELAERAKREKIEAVREAASHKQMFDKAEARMNEFKQMYEALEATHKEVSKALAEMTKKVSETQKQEGTDDASKSAVAEMQKQIDSMNSVAAMKENELKQAKQSLSKLNEDSAKATAEKTKILGELKEAQKKFSDAQVECDKLKKELATSASTAPAISTAQLESVKAELKKKTEDFEATRKVIENEKGVLEVAKRVAEAKAAEFEKQNASLLDQVNKAPGDDMDTDNGNEAMAYLRREKESAEAKCETLASEKDKWTRECEKAWKDLKEANDALSKVKSTASSESEHKVLLAKLEKMSQVDAENASLKVSVEQVKKEANAKVEKLTKELKEAREKANSSSASQQSKMAELTAAKVEAKRWEERASKLTDSSNLVEKSEFEKLKKESDEQGDRLIKLKKQLDLALKNLKAMNPDKLQLEEWKKKRGEELDRVKKLEKEKVEAEQAAEEAEDKLVELESAKESLEKSKVELAAKVKALEEEATKKPAIAAAATPPTTVFTPVAAPTSTPSAATAMDEDKKEVADQSKKRKVSDMATTTTTTTPAPSKPAATAPAVIEKKSPTKATAASAKSIVEEKKSAAPVATPVKAAAVSAPAVKTSATTAQPIKSALKQPTISDQTVKTTAEKPKETMEKPKTVTIAPSPIKEQTAKKEEEKKPAAALAAASAAPTTTIASPFGSASTASKLSPFGSSAAPFAAKPAFGSVLSSFATKPSGTSPTAASTPTTGGIFGAKASTGFGAGATSTPAFGSGSKSAAAPFGKPSAPFGTPSTPFGSAAAAAAAAPTGTPATAKTPLASTPAAKNTTTTTTTTTPTTKPNAAANTATPQNVTDAQKRKKELEAIMAKTKAELLEKQKAANEAKQRVAMAKRKTMEEPSAVSTPSSATGVAATPETASKKLKPDAPPFTPTSTVPKPTEKNTGDVKLEKKGSGEVAASFLVDVPPKKNTEEKEEGEAEEGELELPAPASEKKKQQQQHQQRTPGSQKKGGRGGQGGQGRGGGRGGGNNKFNNSGKKGGRGNK</sequence>
<feature type="region of interest" description="Disordered" evidence="5">
    <location>
        <begin position="1651"/>
        <end position="1775"/>
    </location>
</feature>
<proteinExistence type="predicted"/>
<name>K8EHU2_9CHLO</name>
<feature type="region of interest" description="Disordered" evidence="5">
    <location>
        <begin position="1793"/>
        <end position="1959"/>
    </location>
</feature>
<feature type="compositionally biased region" description="Low complexity" evidence="5">
    <location>
        <begin position="1599"/>
        <end position="1609"/>
    </location>
</feature>
<evidence type="ECO:0000313" key="8">
    <source>
        <dbReference type="EMBL" id="CCO17601.1"/>
    </source>
</evidence>
<evidence type="ECO:0000259" key="6">
    <source>
        <dbReference type="Pfam" id="PF25481"/>
    </source>
</evidence>
<dbReference type="OrthoDB" id="343070at2759"/>
<feature type="region of interest" description="Disordered" evidence="5">
    <location>
        <begin position="107"/>
        <end position="147"/>
    </location>
</feature>
<dbReference type="GO" id="GO:0017056">
    <property type="term" value="F:structural constituent of nuclear pore"/>
    <property type="evidence" value="ECO:0007669"/>
    <property type="project" value="TreeGrafter"/>
</dbReference>
<feature type="compositionally biased region" description="Low complexity" evidence="5">
    <location>
        <begin position="1439"/>
        <end position="1455"/>
    </location>
</feature>
<feature type="compositionally biased region" description="Basic and acidic residues" evidence="5">
    <location>
        <begin position="1457"/>
        <end position="1467"/>
    </location>
</feature>
<feature type="domain" description="NUA/TPR/MLP1-2-like" evidence="7">
    <location>
        <begin position="417"/>
        <end position="514"/>
    </location>
</feature>
<feature type="compositionally biased region" description="Basic and acidic residues" evidence="5">
    <location>
        <begin position="998"/>
        <end position="1016"/>
    </location>
</feature>
<dbReference type="eggNOG" id="KOG0845">
    <property type="taxonomic scope" value="Eukaryota"/>
</dbReference>
<keyword evidence="9" id="KW-1185">Reference proteome</keyword>